<dbReference type="PROSITE" id="PS50060">
    <property type="entry name" value="MAM_2"/>
    <property type="match status" value="1"/>
</dbReference>
<keyword evidence="5" id="KW-1185">Reference proteome</keyword>
<feature type="compositionally biased region" description="Polar residues" evidence="1">
    <location>
        <begin position="418"/>
        <end position="433"/>
    </location>
</feature>
<feature type="compositionally biased region" description="Polar residues" evidence="1">
    <location>
        <begin position="372"/>
        <end position="387"/>
    </location>
</feature>
<evidence type="ECO:0000256" key="1">
    <source>
        <dbReference type="SAM" id="MobiDB-lite"/>
    </source>
</evidence>
<dbReference type="Pfam" id="PF00629">
    <property type="entry name" value="MAM"/>
    <property type="match status" value="1"/>
</dbReference>
<evidence type="ECO:0000313" key="4">
    <source>
        <dbReference type="EMBL" id="KAK7099349.1"/>
    </source>
</evidence>
<accession>A0AAN9G9B8</accession>
<evidence type="ECO:0000256" key="2">
    <source>
        <dbReference type="SAM" id="Phobius"/>
    </source>
</evidence>
<feature type="domain" description="MAM" evidence="3">
    <location>
        <begin position="49"/>
        <end position="203"/>
    </location>
</feature>
<proteinExistence type="predicted"/>
<dbReference type="Proteomes" id="UP001374579">
    <property type="component" value="Unassembled WGS sequence"/>
</dbReference>
<dbReference type="SMART" id="SM00137">
    <property type="entry name" value="MAM"/>
    <property type="match status" value="1"/>
</dbReference>
<dbReference type="SUPFAM" id="SSF49899">
    <property type="entry name" value="Concanavalin A-like lectins/glucanases"/>
    <property type="match status" value="1"/>
</dbReference>
<feature type="region of interest" description="Disordered" evidence="1">
    <location>
        <begin position="325"/>
        <end position="469"/>
    </location>
</feature>
<feature type="compositionally biased region" description="Polar residues" evidence="1">
    <location>
        <begin position="457"/>
        <end position="469"/>
    </location>
</feature>
<protein>
    <recommendedName>
        <fullName evidence="3">MAM domain-containing protein</fullName>
    </recommendedName>
</protein>
<feature type="transmembrane region" description="Helical" evidence="2">
    <location>
        <begin position="218"/>
        <end position="239"/>
    </location>
</feature>
<keyword evidence="2" id="KW-1133">Transmembrane helix</keyword>
<evidence type="ECO:0000313" key="5">
    <source>
        <dbReference type="Proteomes" id="UP001374579"/>
    </source>
</evidence>
<gene>
    <name evidence="4" type="ORF">V1264_003499</name>
</gene>
<keyword evidence="2" id="KW-0812">Transmembrane</keyword>
<feature type="compositionally biased region" description="Basic and acidic residues" evidence="1">
    <location>
        <begin position="340"/>
        <end position="354"/>
    </location>
</feature>
<dbReference type="EMBL" id="JBAMIC010000012">
    <property type="protein sequence ID" value="KAK7099349.1"/>
    <property type="molecule type" value="Genomic_DNA"/>
</dbReference>
<name>A0AAN9G9B8_9CAEN</name>
<feature type="region of interest" description="Disordered" evidence="1">
    <location>
        <begin position="270"/>
        <end position="294"/>
    </location>
</feature>
<evidence type="ECO:0000259" key="3">
    <source>
        <dbReference type="PROSITE" id="PS50060"/>
    </source>
</evidence>
<dbReference type="GO" id="GO:0016020">
    <property type="term" value="C:membrane"/>
    <property type="evidence" value="ECO:0007669"/>
    <property type="project" value="InterPro"/>
</dbReference>
<dbReference type="InterPro" id="IPR013320">
    <property type="entry name" value="ConA-like_dom_sf"/>
</dbReference>
<dbReference type="Gene3D" id="2.60.120.200">
    <property type="match status" value="1"/>
</dbReference>
<reference evidence="4 5" key="1">
    <citation type="submission" date="2024-02" db="EMBL/GenBank/DDBJ databases">
        <title>Chromosome-scale genome assembly of the rough periwinkle Littorina saxatilis.</title>
        <authorList>
            <person name="De Jode A."/>
            <person name="Faria R."/>
            <person name="Formenti G."/>
            <person name="Sims Y."/>
            <person name="Smith T.P."/>
            <person name="Tracey A."/>
            <person name="Wood J.M.D."/>
            <person name="Zagrodzka Z.B."/>
            <person name="Johannesson K."/>
            <person name="Butlin R.K."/>
            <person name="Leder E.H."/>
        </authorList>
    </citation>
    <scope>NUCLEOTIDE SEQUENCE [LARGE SCALE GENOMIC DNA]</scope>
    <source>
        <strain evidence="4">Snail1</strain>
        <tissue evidence="4">Muscle</tissue>
    </source>
</reference>
<sequence>MSASSGYQFVRARPKLRGLSFGTCSFSNTILLLLHQTRGDICVANTSEYSCSFTKQATYNLYCNWQADGWQHNANRYFLQDGTPGSNYLSLVGLNGTLTSNLLACATSRGVYSLTFLYHFGNMNNKANLQVLLKLQHWPGNQKVIYNVTPKMAGETGSAWSFGSVTINETLDFYIILKGERQQLSASSIGLDNITFNNWPCPVTPAPGRSVSSNVGVIVGYGVGVVATVIAVAVLVVILHRRQMLSCWQTRSDQATEDFSLSVCTSTNERNNSVATSNTNQMNTYSIPSQQQRESHFYSTINITDDSQSKGDNSDPQYPLQADDRKLQARHDKSHHKTQRDKPRDCQTAEKLEEGDYADVDTESLKPKTETENVYQSPNSVNATQRGKPSVCQKAEKLEEGDYADVDTESLKPKTETENVYQSPNSVNATQRGKPSVCQKAEKLEEGDYADIEADSLTPNTERTSGDTSLQNDYSLAKPLGDFDNECGTYHVLEADADRDEIESYKCLDFEGRAFASRGSNPRESDDQYSHLKKGDEDTYNELNINTQITVIDGDYSHLGGS</sequence>
<comment type="caution">
    <text evidence="4">The sequence shown here is derived from an EMBL/GenBank/DDBJ whole genome shotgun (WGS) entry which is preliminary data.</text>
</comment>
<dbReference type="AlphaFoldDB" id="A0AAN9G9B8"/>
<keyword evidence="2" id="KW-0472">Membrane</keyword>
<dbReference type="InterPro" id="IPR000998">
    <property type="entry name" value="MAM_dom"/>
</dbReference>
<organism evidence="4 5">
    <name type="scientific">Littorina saxatilis</name>
    <dbReference type="NCBI Taxonomy" id="31220"/>
    <lineage>
        <taxon>Eukaryota</taxon>
        <taxon>Metazoa</taxon>
        <taxon>Spiralia</taxon>
        <taxon>Lophotrochozoa</taxon>
        <taxon>Mollusca</taxon>
        <taxon>Gastropoda</taxon>
        <taxon>Caenogastropoda</taxon>
        <taxon>Littorinimorpha</taxon>
        <taxon>Littorinoidea</taxon>
        <taxon>Littorinidae</taxon>
        <taxon>Littorina</taxon>
    </lineage>
</organism>